<accession>A0A0E2D046</accession>
<evidence type="ECO:0000313" key="1">
    <source>
        <dbReference type="EMBL" id="EKR53221.1"/>
    </source>
</evidence>
<dbReference type="EMBL" id="AHNR02000068">
    <property type="protein sequence ID" value="EKR53221.1"/>
    <property type="molecule type" value="Genomic_DNA"/>
</dbReference>
<gene>
    <name evidence="1" type="ORF">LEP1GSC105_1812</name>
</gene>
<name>A0A0E2D046_LEPIR</name>
<reference evidence="1 2" key="1">
    <citation type="submission" date="2012-10" db="EMBL/GenBank/DDBJ databases">
        <authorList>
            <person name="Harkins D.M."/>
            <person name="Durkin A.S."/>
            <person name="Brinkac L.M."/>
            <person name="Haft D.H."/>
            <person name="Selengut J.D."/>
            <person name="Sanka R."/>
            <person name="DePew J."/>
            <person name="Purushe J."/>
            <person name="Chanthongthip A."/>
            <person name="Lattana O."/>
            <person name="Phetsouvanh R."/>
            <person name="Newton P.N."/>
            <person name="Vinetz J.M."/>
            <person name="Sutton G.G."/>
            <person name="Nierman W.C."/>
            <person name="Fouts D.E."/>
        </authorList>
    </citation>
    <scope>NUCLEOTIDE SEQUENCE [LARGE SCALE GENOMIC DNA]</scope>
    <source>
        <strain evidence="1 2">UI 12758</strain>
    </source>
</reference>
<sequence length="37" mass="4056">MCKISCKLILKKKNFGADGTRHYAVSLPIKLSSVASF</sequence>
<dbReference type="AlphaFoldDB" id="A0A0E2D046"/>
<dbReference type="Proteomes" id="UP000001340">
    <property type="component" value="Unassembled WGS sequence"/>
</dbReference>
<proteinExistence type="predicted"/>
<organism evidence="1 2">
    <name type="scientific">Leptospira interrogans str. UI 12758</name>
    <dbReference type="NCBI Taxonomy" id="1049938"/>
    <lineage>
        <taxon>Bacteria</taxon>
        <taxon>Pseudomonadati</taxon>
        <taxon>Spirochaetota</taxon>
        <taxon>Spirochaetia</taxon>
        <taxon>Leptospirales</taxon>
        <taxon>Leptospiraceae</taxon>
        <taxon>Leptospira</taxon>
    </lineage>
</organism>
<protein>
    <submittedName>
        <fullName evidence="1">Uncharacterized protein</fullName>
    </submittedName>
</protein>
<comment type="caution">
    <text evidence="1">The sequence shown here is derived from an EMBL/GenBank/DDBJ whole genome shotgun (WGS) entry which is preliminary data.</text>
</comment>
<evidence type="ECO:0000313" key="2">
    <source>
        <dbReference type="Proteomes" id="UP000001340"/>
    </source>
</evidence>